<dbReference type="GO" id="GO:0008757">
    <property type="term" value="F:S-adenosylmethionine-dependent methyltransferase activity"/>
    <property type="evidence" value="ECO:0007669"/>
    <property type="project" value="InterPro"/>
</dbReference>
<feature type="domain" description="Methyltransferase type 11" evidence="1">
    <location>
        <begin position="84"/>
        <end position="180"/>
    </location>
</feature>
<dbReference type="PANTHER" id="PTHR42912">
    <property type="entry name" value="METHYLTRANSFERASE"/>
    <property type="match status" value="1"/>
</dbReference>
<dbReference type="CDD" id="cd02440">
    <property type="entry name" value="AdoMet_MTases"/>
    <property type="match status" value="1"/>
</dbReference>
<protein>
    <submittedName>
        <fullName evidence="2">SAM-dependent methyltransferase</fullName>
    </submittedName>
</protein>
<evidence type="ECO:0000313" key="3">
    <source>
        <dbReference type="Proteomes" id="UP000549695"/>
    </source>
</evidence>
<dbReference type="Proteomes" id="UP000549695">
    <property type="component" value="Unassembled WGS sequence"/>
</dbReference>
<dbReference type="InterPro" id="IPR013216">
    <property type="entry name" value="Methyltransf_11"/>
</dbReference>
<proteinExistence type="predicted"/>
<dbReference type="GeneID" id="98050512"/>
<evidence type="ECO:0000313" key="2">
    <source>
        <dbReference type="EMBL" id="NYG00407.1"/>
    </source>
</evidence>
<dbReference type="InterPro" id="IPR029063">
    <property type="entry name" value="SAM-dependent_MTases_sf"/>
</dbReference>
<accession>A0A852VVF7</accession>
<name>A0A852VVF7_PSEA5</name>
<dbReference type="AlphaFoldDB" id="A0A852VVF7"/>
<dbReference type="GO" id="GO:0032259">
    <property type="term" value="P:methylation"/>
    <property type="evidence" value="ECO:0007669"/>
    <property type="project" value="UniProtKB-KW"/>
</dbReference>
<dbReference type="Gene3D" id="3.40.50.150">
    <property type="entry name" value="Vaccinia Virus protein VP39"/>
    <property type="match status" value="1"/>
</dbReference>
<reference evidence="2 3" key="1">
    <citation type="submission" date="2020-07" db="EMBL/GenBank/DDBJ databases">
        <title>Sequencing the genomes of 1000 actinobacteria strains.</title>
        <authorList>
            <person name="Klenk H.-P."/>
        </authorList>
    </citation>
    <scope>NUCLEOTIDE SEQUENCE [LARGE SCALE GENOMIC DNA]</scope>
    <source>
        <strain evidence="2 3">DSM 44749</strain>
    </source>
</reference>
<dbReference type="PANTHER" id="PTHR42912:SF93">
    <property type="entry name" value="N6-ADENOSINE-METHYLTRANSFERASE TMT1A"/>
    <property type="match status" value="1"/>
</dbReference>
<keyword evidence="2" id="KW-0808">Transferase</keyword>
<dbReference type="RefSeq" id="WP_179760226.1">
    <property type="nucleotide sequence ID" value="NZ_BAAAJZ010000005.1"/>
</dbReference>
<keyword evidence="2" id="KW-0489">Methyltransferase</keyword>
<dbReference type="Pfam" id="PF08241">
    <property type="entry name" value="Methyltransf_11"/>
    <property type="match status" value="1"/>
</dbReference>
<gene>
    <name evidence="2" type="ORF">HDA37_000692</name>
</gene>
<evidence type="ECO:0000259" key="1">
    <source>
        <dbReference type="Pfam" id="PF08241"/>
    </source>
</evidence>
<dbReference type="EMBL" id="JACCCZ010000001">
    <property type="protein sequence ID" value="NYG00407.1"/>
    <property type="molecule type" value="Genomic_DNA"/>
</dbReference>
<dbReference type="InterPro" id="IPR050508">
    <property type="entry name" value="Methyltransf_Superfamily"/>
</dbReference>
<comment type="caution">
    <text evidence="2">The sequence shown here is derived from an EMBL/GenBank/DDBJ whole genome shotgun (WGS) entry which is preliminary data.</text>
</comment>
<organism evidence="2 3">
    <name type="scientific">Pseudonocardia alni</name>
    <name type="common">Amycolata alni</name>
    <dbReference type="NCBI Taxonomy" id="33907"/>
    <lineage>
        <taxon>Bacteria</taxon>
        <taxon>Bacillati</taxon>
        <taxon>Actinomycetota</taxon>
        <taxon>Actinomycetes</taxon>
        <taxon>Pseudonocardiales</taxon>
        <taxon>Pseudonocardiaceae</taxon>
        <taxon>Pseudonocardia</taxon>
    </lineage>
</organism>
<dbReference type="SUPFAM" id="SSF53335">
    <property type="entry name" value="S-adenosyl-L-methionine-dependent methyltransferases"/>
    <property type="match status" value="1"/>
</dbReference>
<sequence length="282" mass="30733">MSSRDEYFSAEDTVGTAGVARRRVGSAESEAAGRRWWDADADDYLAEHGSDIGDEAFVWCPENLHEDEAGLLGPPADLVGKRVLELGAGSAPCSRWLARRGAHPVALDVSGGMLRHAARLNDALGLPVPLVQAGAEHLPFADATFDHACSAFGAVPFVADPGRVMREVHRVLRPGGRWVFAVNHPMRWVFPDDPGEQGLTVVQSYFDRTPYLEVDGDGRATYVEHHRTLGDRVRDVVAAGLVLDDLVEPEWPEGHERVWGQWSPLRGALFPGTAILVTHRPG</sequence>
<keyword evidence="3" id="KW-1185">Reference proteome</keyword>